<dbReference type="EMBL" id="CAJHUB010000746">
    <property type="protein sequence ID" value="CAD7680009.1"/>
    <property type="molecule type" value="Genomic_DNA"/>
</dbReference>
<feature type="region of interest" description="Disordered" evidence="1">
    <location>
        <begin position="25"/>
        <end position="54"/>
    </location>
</feature>
<protein>
    <submittedName>
        <fullName evidence="3">(raccoon dog) hypothetical protein</fullName>
    </submittedName>
</protein>
<organism evidence="3 4">
    <name type="scientific">Nyctereutes procyonoides</name>
    <name type="common">Raccoon dog</name>
    <name type="synonym">Canis procyonoides</name>
    <dbReference type="NCBI Taxonomy" id="34880"/>
    <lineage>
        <taxon>Eukaryota</taxon>
        <taxon>Metazoa</taxon>
        <taxon>Chordata</taxon>
        <taxon>Craniata</taxon>
        <taxon>Vertebrata</taxon>
        <taxon>Euteleostomi</taxon>
        <taxon>Mammalia</taxon>
        <taxon>Eutheria</taxon>
        <taxon>Laurasiatheria</taxon>
        <taxon>Carnivora</taxon>
        <taxon>Caniformia</taxon>
        <taxon>Canidae</taxon>
        <taxon>Nyctereutes</taxon>
    </lineage>
</organism>
<gene>
    <name evidence="3" type="ORF">NYPRO_LOCUS12808</name>
</gene>
<dbReference type="AlphaFoldDB" id="A0A811YU00"/>
<dbReference type="Pfam" id="PF16122">
    <property type="entry name" value="40S_SA_C"/>
    <property type="match status" value="1"/>
</dbReference>
<keyword evidence="4" id="KW-1185">Reference proteome</keyword>
<feature type="compositionally biased region" description="Basic and acidic residues" evidence="1">
    <location>
        <begin position="25"/>
        <end position="34"/>
    </location>
</feature>
<name>A0A811YU00_NYCPR</name>
<evidence type="ECO:0000256" key="1">
    <source>
        <dbReference type="SAM" id="MobiDB-lite"/>
    </source>
</evidence>
<proteinExistence type="predicted"/>
<evidence type="ECO:0000313" key="3">
    <source>
        <dbReference type="EMBL" id="CAD7680009.1"/>
    </source>
</evidence>
<reference evidence="3" key="1">
    <citation type="submission" date="2020-12" db="EMBL/GenBank/DDBJ databases">
        <authorList>
            <consortium name="Molecular Ecology Group"/>
        </authorList>
    </citation>
    <scope>NUCLEOTIDE SEQUENCE</scope>
    <source>
        <strain evidence="3">TBG_1078</strain>
    </source>
</reference>
<evidence type="ECO:0000259" key="2">
    <source>
        <dbReference type="Pfam" id="PF16122"/>
    </source>
</evidence>
<accession>A0A811YU00</accession>
<sequence length="54" mass="6227">MWQHTQKVVPDMYFSRDLEDIEKEEQATAEKAVTEEEFGGSRSAFNFSTSSLTH</sequence>
<comment type="caution">
    <text evidence="3">The sequence shown here is derived from an EMBL/GenBank/DDBJ whole genome shotgun (WGS) entry which is preliminary data.</text>
</comment>
<feature type="domain" description="Small ribosomal subunit protein uS2 C-terminal" evidence="2">
    <location>
        <begin position="13"/>
        <end position="38"/>
    </location>
</feature>
<evidence type="ECO:0000313" key="4">
    <source>
        <dbReference type="Proteomes" id="UP000645828"/>
    </source>
</evidence>
<dbReference type="Proteomes" id="UP000645828">
    <property type="component" value="Unassembled WGS sequence"/>
</dbReference>
<feature type="compositionally biased region" description="Polar residues" evidence="1">
    <location>
        <begin position="43"/>
        <end position="54"/>
    </location>
</feature>
<dbReference type="InterPro" id="IPR032281">
    <property type="entry name" value="Ribosomal_uS2_C"/>
</dbReference>